<comment type="caution">
    <text evidence="2">The sequence shown here is derived from an EMBL/GenBank/DDBJ whole genome shotgun (WGS) entry which is preliminary data.</text>
</comment>
<feature type="compositionally biased region" description="Low complexity" evidence="1">
    <location>
        <begin position="165"/>
        <end position="177"/>
    </location>
</feature>
<evidence type="ECO:0000313" key="3">
    <source>
        <dbReference type="Proteomes" id="UP001474421"/>
    </source>
</evidence>
<keyword evidence="3" id="KW-1185">Reference proteome</keyword>
<dbReference type="EMBL" id="JAOTOJ010000013">
    <property type="protein sequence ID" value="KAK9393512.1"/>
    <property type="molecule type" value="Genomic_DNA"/>
</dbReference>
<reference evidence="2 3" key="1">
    <citation type="journal article" date="2024" name="Proc. Natl. Acad. Sci. U.S.A.">
        <title>The genetic regulatory architecture and epigenomic basis for age-related changes in rattlesnake venom.</title>
        <authorList>
            <person name="Hogan M.P."/>
            <person name="Holding M.L."/>
            <person name="Nystrom G.S."/>
            <person name="Colston T.J."/>
            <person name="Bartlett D.A."/>
            <person name="Mason A.J."/>
            <person name="Ellsworth S.A."/>
            <person name="Rautsaw R.M."/>
            <person name="Lawrence K.C."/>
            <person name="Strickland J.L."/>
            <person name="He B."/>
            <person name="Fraser P."/>
            <person name="Margres M.J."/>
            <person name="Gilbert D.M."/>
            <person name="Gibbs H.L."/>
            <person name="Parkinson C.L."/>
            <person name="Rokyta D.R."/>
        </authorList>
    </citation>
    <scope>NUCLEOTIDE SEQUENCE [LARGE SCALE GENOMIC DNA]</scope>
    <source>
        <strain evidence="2">DRR0105</strain>
    </source>
</reference>
<organism evidence="2 3">
    <name type="scientific">Crotalus adamanteus</name>
    <name type="common">Eastern diamondback rattlesnake</name>
    <dbReference type="NCBI Taxonomy" id="8729"/>
    <lineage>
        <taxon>Eukaryota</taxon>
        <taxon>Metazoa</taxon>
        <taxon>Chordata</taxon>
        <taxon>Craniata</taxon>
        <taxon>Vertebrata</taxon>
        <taxon>Euteleostomi</taxon>
        <taxon>Lepidosauria</taxon>
        <taxon>Squamata</taxon>
        <taxon>Bifurcata</taxon>
        <taxon>Unidentata</taxon>
        <taxon>Episquamata</taxon>
        <taxon>Toxicofera</taxon>
        <taxon>Serpentes</taxon>
        <taxon>Colubroidea</taxon>
        <taxon>Viperidae</taxon>
        <taxon>Crotalinae</taxon>
        <taxon>Crotalus</taxon>
    </lineage>
</organism>
<evidence type="ECO:0000256" key="1">
    <source>
        <dbReference type="SAM" id="MobiDB-lite"/>
    </source>
</evidence>
<dbReference type="Proteomes" id="UP001474421">
    <property type="component" value="Unassembled WGS sequence"/>
</dbReference>
<name>A0AAW1AUR4_CROAD</name>
<feature type="compositionally biased region" description="Pro residues" evidence="1">
    <location>
        <begin position="326"/>
        <end position="335"/>
    </location>
</feature>
<proteinExistence type="predicted"/>
<feature type="compositionally biased region" description="Pro residues" evidence="1">
    <location>
        <begin position="178"/>
        <end position="193"/>
    </location>
</feature>
<dbReference type="PRINTS" id="PR01217">
    <property type="entry name" value="PRICHEXTENSN"/>
</dbReference>
<feature type="compositionally biased region" description="Pro residues" evidence="1">
    <location>
        <begin position="149"/>
        <end position="164"/>
    </location>
</feature>
<gene>
    <name evidence="2" type="ORF">NXF25_015964</name>
</gene>
<evidence type="ECO:0000313" key="2">
    <source>
        <dbReference type="EMBL" id="KAK9393512.1"/>
    </source>
</evidence>
<protein>
    <submittedName>
        <fullName evidence="2">Midline 2 MID2 mRNA</fullName>
    </submittedName>
</protein>
<accession>A0AAW1AUR4</accession>
<feature type="compositionally biased region" description="Basic residues" evidence="1">
    <location>
        <begin position="262"/>
        <end position="275"/>
    </location>
</feature>
<feature type="compositionally biased region" description="Basic and acidic residues" evidence="1">
    <location>
        <begin position="304"/>
        <end position="321"/>
    </location>
</feature>
<sequence>MLRPRAGERICGVGGGTGAHFARCSPALLSPPSAPANATRVAHLPEKAAEGEGPSAGHLCPFSPGLPLARPRGAQQPPPKKPTLPARLSSRSSALLTLAFPWPGPGGPSRPPPKNPTHPPTHSPRAPFFPQLCPFNPGLPLARPRGAQHPPPKKISPPTHPLSPPHLQQSPPRLCPSGRPPPSPSRLLPPPGAPGGAKAVSGEWGGVPSTGRWPQPPPPPALPRPLPPPHPSARLTSRSEEPPRRHRRPQRRHPPVILFGGAKRRSRRRWRRRRLNAVELSAGREAAREERDGGGRRRRKRREGGREEARPARARGGERQEGAGAAPPPPPPPRPPRLESLPGLEGARRISRAGPERAIPGLRMAPPLLGGDGRAGARCSAFPGAGGGKTARGPPRPLRRVSKGGRGQPFCFKLQGGAAAVAGTIQSSSSFASELKQDKPDAATC</sequence>
<feature type="compositionally biased region" description="Basic residues" evidence="1">
    <location>
        <begin position="244"/>
        <end position="254"/>
    </location>
</feature>
<feature type="compositionally biased region" description="Pro residues" evidence="1">
    <location>
        <begin position="214"/>
        <end position="231"/>
    </location>
</feature>
<dbReference type="AlphaFoldDB" id="A0AAW1AUR4"/>
<feature type="compositionally biased region" description="Basic and acidic residues" evidence="1">
    <location>
        <begin position="285"/>
        <end position="295"/>
    </location>
</feature>
<feature type="compositionally biased region" description="Low complexity" evidence="1">
    <location>
        <begin position="83"/>
        <end position="98"/>
    </location>
</feature>
<feature type="compositionally biased region" description="Pro residues" evidence="1">
    <location>
        <begin position="102"/>
        <end position="122"/>
    </location>
</feature>
<feature type="region of interest" description="Disordered" evidence="1">
    <location>
        <begin position="31"/>
        <end position="409"/>
    </location>
</feature>